<name>A0A024US88_9STRA</name>
<dbReference type="AlphaFoldDB" id="A0A024US88"/>
<dbReference type="OrthoDB" id="79205at2759"/>
<dbReference type="EMBL" id="KI913953">
    <property type="protein sequence ID" value="ETW09355.1"/>
    <property type="molecule type" value="Genomic_DNA"/>
</dbReference>
<gene>
    <name evidence="1" type="ORF">H310_01724</name>
</gene>
<dbReference type="RefSeq" id="XP_008863166.1">
    <property type="nucleotide sequence ID" value="XM_008864944.1"/>
</dbReference>
<dbReference type="EMBL" id="KI913953">
    <property type="protein sequence ID" value="ETW09356.1"/>
    <property type="molecule type" value="Genomic_DNA"/>
</dbReference>
<proteinExistence type="predicted"/>
<dbReference type="RefSeq" id="XP_008863167.1">
    <property type="nucleotide sequence ID" value="XM_008864945.1"/>
</dbReference>
<dbReference type="GeneID" id="20078774"/>
<organism evidence="1">
    <name type="scientific">Aphanomyces invadans</name>
    <dbReference type="NCBI Taxonomy" id="157072"/>
    <lineage>
        <taxon>Eukaryota</taxon>
        <taxon>Sar</taxon>
        <taxon>Stramenopiles</taxon>
        <taxon>Oomycota</taxon>
        <taxon>Saprolegniomycetes</taxon>
        <taxon>Saprolegniales</taxon>
        <taxon>Verrucalvaceae</taxon>
        <taxon>Aphanomyces</taxon>
    </lineage>
</organism>
<reference evidence="1" key="1">
    <citation type="submission" date="2013-12" db="EMBL/GenBank/DDBJ databases">
        <title>The Genome Sequence of Aphanomyces invadans NJM9701.</title>
        <authorList>
            <consortium name="The Broad Institute Genomics Platform"/>
            <person name="Russ C."/>
            <person name="Tyler B."/>
            <person name="van West P."/>
            <person name="Dieguez-Uribeondo J."/>
            <person name="Young S.K."/>
            <person name="Zeng Q."/>
            <person name="Gargeya S."/>
            <person name="Fitzgerald M."/>
            <person name="Abouelleil A."/>
            <person name="Alvarado L."/>
            <person name="Chapman S.B."/>
            <person name="Gainer-Dewar J."/>
            <person name="Goldberg J."/>
            <person name="Griggs A."/>
            <person name="Gujja S."/>
            <person name="Hansen M."/>
            <person name="Howarth C."/>
            <person name="Imamovic A."/>
            <person name="Ireland A."/>
            <person name="Larimer J."/>
            <person name="McCowan C."/>
            <person name="Murphy C."/>
            <person name="Pearson M."/>
            <person name="Poon T.W."/>
            <person name="Priest M."/>
            <person name="Roberts A."/>
            <person name="Saif S."/>
            <person name="Shea T."/>
            <person name="Sykes S."/>
            <person name="Wortman J."/>
            <person name="Nusbaum C."/>
            <person name="Birren B."/>
        </authorList>
    </citation>
    <scope>NUCLEOTIDE SEQUENCE [LARGE SCALE GENOMIC DNA]</scope>
    <source>
        <strain evidence="1">NJM9701</strain>
    </source>
</reference>
<protein>
    <submittedName>
        <fullName evidence="1">Uncharacterized protein</fullName>
    </submittedName>
</protein>
<dbReference type="VEuPathDB" id="FungiDB:H310_01724"/>
<sequence>MDSEHFALLDRHGRHIPRLLRPRPRWFSPKHRTESQRGIFDANQTHHSTNLDAFPTAAFRTDVLATVTSFEVPSSQHVVRIAMHDLDGAMLPPSVPRRPVPPAIFDANVIYGMFSASPYDILRRHSRLDEDRLNRMYSALRLLGSPLLLNSSFEAMDQTWTARGFLVAFPSDAPDLAMVEHRVVVLARTMEQAHVWKWTSHVWGTSATRHRNAIQEVVPTFAQLESLHAKRPCYDISWRDEAA</sequence>
<evidence type="ECO:0000313" key="1">
    <source>
        <dbReference type="EMBL" id="ETW09356.1"/>
    </source>
</evidence>
<accession>A0A024US88</accession>